<gene>
    <name evidence="1" type="ORF">L1F31_09030</name>
</gene>
<proteinExistence type="predicted"/>
<sequence length="113" mass="12354">MTKKPEAQNLAELSRELLGRARGVRSGRSAQSIFTGTYLRQVLLTLTAGSELADHDSPPEATLQVVEGKVRMSTAEESWELSVGDHIEIPPQRHSVTALDDAAFILTIRLDIS</sequence>
<dbReference type="EMBL" id="CP093443">
    <property type="protein sequence ID" value="UVI37769.1"/>
    <property type="molecule type" value="Genomic_DNA"/>
</dbReference>
<dbReference type="PANTHER" id="PTHR37694:SF1">
    <property type="entry name" value="SLR8022 PROTEIN"/>
    <property type="match status" value="1"/>
</dbReference>
<name>A0ABY5SU86_9MICO</name>
<keyword evidence="2" id="KW-1185">Reference proteome</keyword>
<protein>
    <submittedName>
        <fullName evidence="1">LuxR family transcriptional regulator</fullName>
    </submittedName>
</protein>
<reference evidence="1" key="1">
    <citation type="submission" date="2022-03" db="EMBL/GenBank/DDBJ databases">
        <title>Brevibacterium spongiae sp. nov., isolated from marine sponge.</title>
        <authorList>
            <person name="Li Z."/>
            <person name="Zhang M."/>
        </authorList>
    </citation>
    <scope>NUCLEOTIDE SEQUENCE</scope>
    <source>
        <strain evidence="1">WHS-Z9</strain>
    </source>
</reference>
<dbReference type="RefSeq" id="WP_265420303.1">
    <property type="nucleotide sequence ID" value="NZ_CP093443.1"/>
</dbReference>
<dbReference type="Proteomes" id="UP001064879">
    <property type="component" value="Chromosome"/>
</dbReference>
<dbReference type="Gene3D" id="2.60.120.10">
    <property type="entry name" value="Jelly Rolls"/>
    <property type="match status" value="1"/>
</dbReference>
<evidence type="ECO:0000313" key="1">
    <source>
        <dbReference type="EMBL" id="UVI37769.1"/>
    </source>
</evidence>
<evidence type="ECO:0000313" key="2">
    <source>
        <dbReference type="Proteomes" id="UP001064879"/>
    </source>
</evidence>
<dbReference type="PANTHER" id="PTHR37694">
    <property type="entry name" value="SLR8022 PROTEIN"/>
    <property type="match status" value="1"/>
</dbReference>
<dbReference type="InterPro" id="IPR011051">
    <property type="entry name" value="RmlC_Cupin_sf"/>
</dbReference>
<dbReference type="SUPFAM" id="SSF51182">
    <property type="entry name" value="RmlC-like cupins"/>
    <property type="match status" value="1"/>
</dbReference>
<dbReference type="InterPro" id="IPR014710">
    <property type="entry name" value="RmlC-like_jellyroll"/>
</dbReference>
<organism evidence="1 2">
    <name type="scientific">Brevibacterium spongiae</name>
    <dbReference type="NCBI Taxonomy" id="2909672"/>
    <lineage>
        <taxon>Bacteria</taxon>
        <taxon>Bacillati</taxon>
        <taxon>Actinomycetota</taxon>
        <taxon>Actinomycetes</taxon>
        <taxon>Micrococcales</taxon>
        <taxon>Brevibacteriaceae</taxon>
        <taxon>Brevibacterium</taxon>
    </lineage>
</organism>
<accession>A0ABY5SU86</accession>